<evidence type="ECO:0000256" key="1">
    <source>
        <dbReference type="ARBA" id="ARBA00022676"/>
    </source>
</evidence>
<dbReference type="RefSeq" id="WP_192395210.1">
    <property type="nucleotide sequence ID" value="NZ_CAJHIU010000003.1"/>
</dbReference>
<evidence type="ECO:0000313" key="4">
    <source>
        <dbReference type="Proteomes" id="UP000641152"/>
    </source>
</evidence>
<keyword evidence="4" id="KW-1185">Reference proteome</keyword>
<accession>A0ABR9DH85</accession>
<comment type="caution">
    <text evidence="3">The sequence shown here is derived from an EMBL/GenBank/DDBJ whole genome shotgun (WGS) entry which is preliminary data.</text>
</comment>
<evidence type="ECO:0000256" key="2">
    <source>
        <dbReference type="ARBA" id="ARBA00022679"/>
    </source>
</evidence>
<dbReference type="CDD" id="cd06533">
    <property type="entry name" value="Glyco_transf_WecG_TagA"/>
    <property type="match status" value="1"/>
</dbReference>
<dbReference type="Pfam" id="PF03808">
    <property type="entry name" value="Glyco_tran_WecG"/>
    <property type="match status" value="1"/>
</dbReference>
<protein>
    <submittedName>
        <fullName evidence="3">WecB/TagA/CpsF family glycosyltransferase</fullName>
    </submittedName>
</protein>
<gene>
    <name evidence="3" type="ORF">EBB_18355</name>
</gene>
<keyword evidence="2" id="KW-0808">Transferase</keyword>
<sequence>MEIKRIAFLGCPLHLITPAEVLEQAAKALRGRGRLRIEGLNVAKLVEARGDPALMAALREAELVHVDGAGISLGLNVLGMAAPERRAGIDLMGDLCGLAAVMDSGVYLLGARLEVVQAAAQRLADSTPGLKIAGIRDGYFAAAQEAEVVQDIQRSGAGVLFIGISSPKKERFLQAHWHQLGVAVGMGVGGSFDVVSGVLRRAPLWMQRYGLEWLYRLKQEPVRLFERYARTNFYFLCLLVRARLGAK</sequence>
<organism evidence="3 4">
    <name type="scientific">Methylomonas fluvii</name>
    <dbReference type="NCBI Taxonomy" id="1854564"/>
    <lineage>
        <taxon>Bacteria</taxon>
        <taxon>Pseudomonadati</taxon>
        <taxon>Pseudomonadota</taxon>
        <taxon>Gammaproteobacteria</taxon>
        <taxon>Methylococcales</taxon>
        <taxon>Methylococcaceae</taxon>
        <taxon>Methylomonas</taxon>
    </lineage>
</organism>
<dbReference type="PANTHER" id="PTHR34136">
    <property type="match status" value="1"/>
</dbReference>
<dbReference type="PANTHER" id="PTHR34136:SF1">
    <property type="entry name" value="UDP-N-ACETYL-D-MANNOSAMINURONIC ACID TRANSFERASE"/>
    <property type="match status" value="1"/>
</dbReference>
<dbReference type="InterPro" id="IPR004629">
    <property type="entry name" value="WecG_TagA_CpsF"/>
</dbReference>
<dbReference type="Proteomes" id="UP000641152">
    <property type="component" value="Unassembled WGS sequence"/>
</dbReference>
<name>A0ABR9DH85_9GAMM</name>
<proteinExistence type="predicted"/>
<reference evidence="3 4" key="1">
    <citation type="submission" date="2020-09" db="EMBL/GenBank/DDBJ databases">
        <title>Methylomonas albis sp. nov. and Methylomonas fluvii sp. nov.: Two cold-adapted methanotrophs from the River Elbe and an amended description of Methylovulum psychrotolerans strain Eb1.</title>
        <authorList>
            <person name="Bussmann I.K."/>
            <person name="Klings K.-W."/>
            <person name="Warnstedt J."/>
            <person name="Hoppert M."/>
            <person name="Saborowski A."/>
            <person name="Horn F."/>
            <person name="Liebner S."/>
        </authorList>
    </citation>
    <scope>NUCLEOTIDE SEQUENCE [LARGE SCALE GENOMIC DNA]</scope>
    <source>
        <strain evidence="3 4">EbB</strain>
    </source>
</reference>
<keyword evidence="1" id="KW-0328">Glycosyltransferase</keyword>
<dbReference type="EMBL" id="JACXST010000003">
    <property type="protein sequence ID" value="MBD9362435.1"/>
    <property type="molecule type" value="Genomic_DNA"/>
</dbReference>
<evidence type="ECO:0000313" key="3">
    <source>
        <dbReference type="EMBL" id="MBD9362435.1"/>
    </source>
</evidence>
<dbReference type="NCBIfam" id="TIGR00696">
    <property type="entry name" value="wecG_tagA_cpsF"/>
    <property type="match status" value="1"/>
</dbReference>